<dbReference type="InterPro" id="IPR044992">
    <property type="entry name" value="ChyE-like"/>
</dbReference>
<dbReference type="PANTHER" id="PTHR42695:SF5">
    <property type="entry name" value="GLUTAMINE AMIDOTRANSFERASE YLR126C-RELATED"/>
    <property type="match status" value="1"/>
</dbReference>
<dbReference type="PANTHER" id="PTHR42695">
    <property type="entry name" value="GLUTAMINE AMIDOTRANSFERASE YLR126C-RELATED"/>
    <property type="match status" value="1"/>
</dbReference>
<dbReference type="Gene3D" id="3.40.50.880">
    <property type="match status" value="1"/>
</dbReference>
<feature type="domain" description="Glutamine amidotransferase" evidence="1">
    <location>
        <begin position="372"/>
        <end position="474"/>
    </location>
</feature>
<evidence type="ECO:0000313" key="4">
    <source>
        <dbReference type="Proteomes" id="UP000070544"/>
    </source>
</evidence>
<evidence type="ECO:0000259" key="2">
    <source>
        <dbReference type="Pfam" id="PF01814"/>
    </source>
</evidence>
<name>A0A139A609_GONPJ</name>
<keyword evidence="4" id="KW-1185">Reference proteome</keyword>
<dbReference type="STRING" id="1344416.A0A139A609"/>
<dbReference type="CDD" id="cd01741">
    <property type="entry name" value="GATase1_1"/>
    <property type="match status" value="1"/>
</dbReference>
<proteinExistence type="predicted"/>
<dbReference type="InterPro" id="IPR017926">
    <property type="entry name" value="GATASE"/>
</dbReference>
<protein>
    <submittedName>
        <fullName evidence="3">Uncharacterized protein</fullName>
    </submittedName>
</protein>
<sequence>MEHDSQRALMNRCLEVLTSIRAPPSGANQLEIHTTISQLLHLRVLYGKLSDFVMYHTQSEEALLYPKLGSVGLPPESIEAALSDHKRERGNMATIYALIDASIANLNATTLRALYDVFPAICTSLNDHLQLEEAEVLPYIQDLSPESHAEIVGLIYKHFHLRLLPLLAHLLGGLNPPQRAQYVLNLQQVLGVRSEEYARILAQIKKDLSGEEWEDVVERVPGLSDAIGTLQLPIAAPFRVESPIALVDHPGLEENDSALGTKTILDISSTVGSAWQSPRVVRIGLLVCDEQSVQEAEQWGRSDSIFETYFQAIATKLFPTWNIVVRSFPVCPNGILPTATDIEALDAFVLTGSKSDVFDDAPWIESLLQFVSQNYLRKRFVGICFGHQAINAALGGKVEPMGYTEAGLHSIELTDLGRSYLRTSRQKIDLHTLHSCHVREPAPMLTVLGSSALCGVQITTLQRRVLSFQAHPELPEDYAYLWIQDEGLKTGKQYREELAGMLDGSSVDATTRNLRPVDRWWIGAKMLSFLATGDVVPDDELSSLGAGRT</sequence>
<dbReference type="EMBL" id="KQ965790">
    <property type="protein sequence ID" value="KXS12232.1"/>
    <property type="molecule type" value="Genomic_DNA"/>
</dbReference>
<dbReference type="GO" id="GO:0005829">
    <property type="term" value="C:cytosol"/>
    <property type="evidence" value="ECO:0007669"/>
    <property type="project" value="TreeGrafter"/>
</dbReference>
<dbReference type="AlphaFoldDB" id="A0A139A609"/>
<dbReference type="Pfam" id="PF01814">
    <property type="entry name" value="Hemerythrin"/>
    <property type="match status" value="1"/>
</dbReference>
<dbReference type="InterPro" id="IPR012312">
    <property type="entry name" value="Hemerythrin-like"/>
</dbReference>
<dbReference type="InterPro" id="IPR029062">
    <property type="entry name" value="Class_I_gatase-like"/>
</dbReference>
<evidence type="ECO:0000313" key="3">
    <source>
        <dbReference type="EMBL" id="KXS12232.1"/>
    </source>
</evidence>
<organism evidence="3 4">
    <name type="scientific">Gonapodya prolifera (strain JEL478)</name>
    <name type="common">Monoblepharis prolifera</name>
    <dbReference type="NCBI Taxonomy" id="1344416"/>
    <lineage>
        <taxon>Eukaryota</taxon>
        <taxon>Fungi</taxon>
        <taxon>Fungi incertae sedis</taxon>
        <taxon>Chytridiomycota</taxon>
        <taxon>Chytridiomycota incertae sedis</taxon>
        <taxon>Monoblepharidomycetes</taxon>
        <taxon>Monoblepharidales</taxon>
        <taxon>Gonapodyaceae</taxon>
        <taxon>Gonapodya</taxon>
    </lineage>
</organism>
<reference evidence="3 4" key="1">
    <citation type="journal article" date="2015" name="Genome Biol. Evol.">
        <title>Phylogenomic analyses indicate that early fungi evolved digesting cell walls of algal ancestors of land plants.</title>
        <authorList>
            <person name="Chang Y."/>
            <person name="Wang S."/>
            <person name="Sekimoto S."/>
            <person name="Aerts A.L."/>
            <person name="Choi C."/>
            <person name="Clum A."/>
            <person name="LaButti K.M."/>
            <person name="Lindquist E.A."/>
            <person name="Yee Ngan C."/>
            <person name="Ohm R.A."/>
            <person name="Salamov A.A."/>
            <person name="Grigoriev I.V."/>
            <person name="Spatafora J.W."/>
            <person name="Berbee M.L."/>
        </authorList>
    </citation>
    <scope>NUCLEOTIDE SEQUENCE [LARGE SCALE GENOMIC DNA]</scope>
    <source>
        <strain evidence="3 4">JEL478</strain>
    </source>
</reference>
<feature type="domain" description="Hemerythrin-like" evidence="2">
    <location>
        <begin position="2"/>
        <end position="140"/>
    </location>
</feature>
<dbReference type="SUPFAM" id="SSF52317">
    <property type="entry name" value="Class I glutamine amidotransferase-like"/>
    <property type="match status" value="1"/>
</dbReference>
<dbReference type="CDD" id="cd12108">
    <property type="entry name" value="Hr-like"/>
    <property type="match status" value="1"/>
</dbReference>
<dbReference type="Pfam" id="PF00117">
    <property type="entry name" value="GATase"/>
    <property type="match status" value="1"/>
</dbReference>
<dbReference type="Proteomes" id="UP000070544">
    <property type="component" value="Unassembled WGS sequence"/>
</dbReference>
<dbReference type="OrthoDB" id="92161at2759"/>
<dbReference type="Gene3D" id="1.20.120.520">
    <property type="entry name" value="nmb1532 protein domain like"/>
    <property type="match status" value="1"/>
</dbReference>
<accession>A0A139A609</accession>
<gene>
    <name evidence="3" type="ORF">M427DRAFT_72195</name>
</gene>
<dbReference type="PROSITE" id="PS51273">
    <property type="entry name" value="GATASE_TYPE_1"/>
    <property type="match status" value="1"/>
</dbReference>
<evidence type="ECO:0000259" key="1">
    <source>
        <dbReference type="Pfam" id="PF00117"/>
    </source>
</evidence>